<dbReference type="Gene3D" id="1.10.3210.10">
    <property type="entry name" value="Hypothetical protein af1432"/>
    <property type="match status" value="1"/>
</dbReference>
<organism evidence="2 3">
    <name type="scientific">Candidatus Kerfeldbacteria bacterium CG08_land_8_20_14_0_20_43_14</name>
    <dbReference type="NCBI Taxonomy" id="2014246"/>
    <lineage>
        <taxon>Bacteria</taxon>
        <taxon>Candidatus Kerfeldiibacteriota</taxon>
    </lineage>
</organism>
<keyword evidence="2" id="KW-0378">Hydrolase</keyword>
<evidence type="ECO:0000313" key="2">
    <source>
        <dbReference type="EMBL" id="PIS40846.1"/>
    </source>
</evidence>
<gene>
    <name evidence="2" type="ORF">COT26_01165</name>
</gene>
<protein>
    <submittedName>
        <fullName evidence="2">Phosphohydrolase</fullName>
    </submittedName>
</protein>
<sequence>MNEIKVPILISAKKLLSDAAHLNPGPWVNHSKYVALAAKNIAKKCNNIDEHIAYTAGLLHDIGRRYGVSHLQHIFDGYNFLSELGYPFLAQIALTHSFPIKEVSSYFGKMDCSKKDLIFLKKYLRDVKYSPYDKLIQLCDALAFPSGFCLLEKRMVDVFLRHGPTAFMREKWLKTFEIKDKFEKQMGVSIYKVLPGVIRSTFV</sequence>
<evidence type="ECO:0000313" key="3">
    <source>
        <dbReference type="Proteomes" id="UP000236845"/>
    </source>
</evidence>
<proteinExistence type="predicted"/>
<dbReference type="InterPro" id="IPR003607">
    <property type="entry name" value="HD/PDEase_dom"/>
</dbReference>
<reference evidence="3" key="1">
    <citation type="submission" date="2017-09" db="EMBL/GenBank/DDBJ databases">
        <title>Depth-based differentiation of microbial function through sediment-hosted aquifers and enrichment of novel symbionts in the deep terrestrial subsurface.</title>
        <authorList>
            <person name="Probst A.J."/>
            <person name="Ladd B."/>
            <person name="Jarett J.K."/>
            <person name="Geller-Mcgrath D.E."/>
            <person name="Sieber C.M.K."/>
            <person name="Emerson J.B."/>
            <person name="Anantharaman K."/>
            <person name="Thomas B.C."/>
            <person name="Malmstrom R."/>
            <person name="Stieglmeier M."/>
            <person name="Klingl A."/>
            <person name="Woyke T."/>
            <person name="Ryan C.M."/>
            <person name="Banfield J.F."/>
        </authorList>
    </citation>
    <scope>NUCLEOTIDE SEQUENCE [LARGE SCALE GENOMIC DNA]</scope>
</reference>
<accession>A0A2H0YQZ1</accession>
<dbReference type="Proteomes" id="UP000236845">
    <property type="component" value="Unassembled WGS sequence"/>
</dbReference>
<dbReference type="EMBL" id="PEXW01000022">
    <property type="protein sequence ID" value="PIS40846.1"/>
    <property type="molecule type" value="Genomic_DNA"/>
</dbReference>
<name>A0A2H0YQZ1_9BACT</name>
<dbReference type="SUPFAM" id="SSF109604">
    <property type="entry name" value="HD-domain/PDEase-like"/>
    <property type="match status" value="1"/>
</dbReference>
<comment type="caution">
    <text evidence="2">The sequence shown here is derived from an EMBL/GenBank/DDBJ whole genome shotgun (WGS) entry which is preliminary data.</text>
</comment>
<dbReference type="InterPro" id="IPR006674">
    <property type="entry name" value="HD_domain"/>
</dbReference>
<evidence type="ECO:0000259" key="1">
    <source>
        <dbReference type="SMART" id="SM00471"/>
    </source>
</evidence>
<dbReference type="CDD" id="cd00077">
    <property type="entry name" value="HDc"/>
    <property type="match status" value="1"/>
</dbReference>
<dbReference type="SMART" id="SM00471">
    <property type="entry name" value="HDc"/>
    <property type="match status" value="1"/>
</dbReference>
<dbReference type="GO" id="GO:0016787">
    <property type="term" value="F:hydrolase activity"/>
    <property type="evidence" value="ECO:0007669"/>
    <property type="project" value="UniProtKB-KW"/>
</dbReference>
<feature type="domain" description="HD/PDEase" evidence="1">
    <location>
        <begin position="23"/>
        <end position="154"/>
    </location>
</feature>
<dbReference type="NCBIfam" id="TIGR00277">
    <property type="entry name" value="HDIG"/>
    <property type="match status" value="1"/>
</dbReference>
<dbReference type="InterPro" id="IPR006675">
    <property type="entry name" value="HDIG_dom"/>
</dbReference>
<dbReference type="AlphaFoldDB" id="A0A2H0YQZ1"/>
<dbReference type="Pfam" id="PF01966">
    <property type="entry name" value="HD"/>
    <property type="match status" value="1"/>
</dbReference>